<evidence type="ECO:0000256" key="1">
    <source>
        <dbReference type="SAM" id="Phobius"/>
    </source>
</evidence>
<keyword evidence="1" id="KW-0472">Membrane</keyword>
<accession>A0A0D9UXB6</accession>
<feature type="domain" description="DUF7378" evidence="2">
    <location>
        <begin position="18"/>
        <end position="175"/>
    </location>
</feature>
<keyword evidence="4" id="KW-1185">Reference proteome</keyword>
<protein>
    <recommendedName>
        <fullName evidence="2">DUF7378 domain-containing protein</fullName>
    </recommendedName>
</protein>
<reference evidence="4" key="2">
    <citation type="submission" date="2013-12" db="EMBL/GenBank/DDBJ databases">
        <authorList>
            <person name="Yu Y."/>
            <person name="Lee S."/>
            <person name="de Baynast K."/>
            <person name="Wissotski M."/>
            <person name="Liu L."/>
            <person name="Talag J."/>
            <person name="Goicoechea J."/>
            <person name="Angelova A."/>
            <person name="Jetty R."/>
            <person name="Kudrna D."/>
            <person name="Golser W."/>
            <person name="Rivera L."/>
            <person name="Zhang J."/>
            <person name="Wing R."/>
        </authorList>
    </citation>
    <scope>NUCLEOTIDE SEQUENCE</scope>
</reference>
<proteinExistence type="predicted"/>
<organism evidence="3 4">
    <name type="scientific">Leersia perrieri</name>
    <dbReference type="NCBI Taxonomy" id="77586"/>
    <lineage>
        <taxon>Eukaryota</taxon>
        <taxon>Viridiplantae</taxon>
        <taxon>Streptophyta</taxon>
        <taxon>Embryophyta</taxon>
        <taxon>Tracheophyta</taxon>
        <taxon>Spermatophyta</taxon>
        <taxon>Magnoliopsida</taxon>
        <taxon>Liliopsida</taxon>
        <taxon>Poales</taxon>
        <taxon>Poaceae</taxon>
        <taxon>BOP clade</taxon>
        <taxon>Oryzoideae</taxon>
        <taxon>Oryzeae</taxon>
        <taxon>Oryzinae</taxon>
        <taxon>Leersia</taxon>
    </lineage>
</organism>
<dbReference type="AlphaFoldDB" id="A0A0D9UXB6"/>
<dbReference type="InterPro" id="IPR055802">
    <property type="entry name" value="DUF7378"/>
</dbReference>
<keyword evidence="1" id="KW-0812">Transmembrane</keyword>
<feature type="transmembrane region" description="Helical" evidence="1">
    <location>
        <begin position="131"/>
        <end position="149"/>
    </location>
</feature>
<keyword evidence="1" id="KW-1133">Transmembrane helix</keyword>
<dbReference type="HOGENOM" id="CLU_110008_1_0_1"/>
<feature type="transmembrane region" description="Helical" evidence="1">
    <location>
        <begin position="90"/>
        <end position="110"/>
    </location>
</feature>
<evidence type="ECO:0000313" key="4">
    <source>
        <dbReference type="Proteomes" id="UP000032180"/>
    </source>
</evidence>
<reference evidence="3" key="3">
    <citation type="submission" date="2015-04" db="UniProtKB">
        <authorList>
            <consortium name="EnsemblPlants"/>
        </authorList>
    </citation>
    <scope>IDENTIFICATION</scope>
</reference>
<feature type="transmembrane region" description="Helical" evidence="1">
    <location>
        <begin position="32"/>
        <end position="54"/>
    </location>
</feature>
<reference evidence="3 4" key="1">
    <citation type="submission" date="2012-08" db="EMBL/GenBank/DDBJ databases">
        <title>Oryza genome evolution.</title>
        <authorList>
            <person name="Wing R.A."/>
        </authorList>
    </citation>
    <scope>NUCLEOTIDE SEQUENCE</scope>
</reference>
<name>A0A0D9UXB6_9ORYZ</name>
<dbReference type="Gramene" id="LPERR01G04290.1">
    <property type="protein sequence ID" value="LPERR01G04290.1"/>
    <property type="gene ID" value="LPERR01G04290"/>
</dbReference>
<dbReference type="Proteomes" id="UP000032180">
    <property type="component" value="Chromosome 1"/>
</dbReference>
<dbReference type="EnsemblPlants" id="LPERR01G04290.1">
    <property type="protein sequence ID" value="LPERR01G04290.1"/>
    <property type="gene ID" value="LPERR01G04290"/>
</dbReference>
<evidence type="ECO:0000259" key="2">
    <source>
        <dbReference type="Pfam" id="PF24095"/>
    </source>
</evidence>
<evidence type="ECO:0000313" key="3">
    <source>
        <dbReference type="EnsemblPlants" id="LPERR01G04290.1"/>
    </source>
</evidence>
<dbReference type="Pfam" id="PF24095">
    <property type="entry name" value="DUF7378"/>
    <property type="match status" value="1"/>
</dbReference>
<feature type="transmembrane region" description="Helical" evidence="1">
    <location>
        <begin position="155"/>
        <end position="171"/>
    </location>
</feature>
<sequence>MAKLLLPWAPAAAPPPKPTVGEMTALTPRPTLWLAAIFLPLVPTHCSTVASYWLCSSPDLPMDPWRLTPWTDPAFSACILRDPWTRSPPLLWGAYTAVASLLSVYMRLFLPRAPHAVRKALDEVAVRRVGFPLGLLAGIGPCSGVKWLAVPFDCVFLILIAAVLALWVRLIRTYGH</sequence>